<reference evidence="3" key="1">
    <citation type="submission" date="2012-03" db="EMBL/GenBank/DDBJ databases">
        <title>Functional metagenomics reveals considerable lignocellulase gene clusters in the gut microbiome of a wood-feeding higher termite.</title>
        <authorList>
            <person name="Liu N."/>
        </authorList>
    </citation>
    <scope>NUCLEOTIDE SEQUENCE</scope>
</reference>
<evidence type="ECO:0000259" key="2">
    <source>
        <dbReference type="Pfam" id="PF12705"/>
    </source>
</evidence>
<feature type="region of interest" description="Disordered" evidence="1">
    <location>
        <begin position="1"/>
        <end position="38"/>
    </location>
</feature>
<organism evidence="3">
    <name type="scientific">uncultured bacterium contig00154</name>
    <dbReference type="NCBI Taxonomy" id="1181592"/>
    <lineage>
        <taxon>Bacteria</taxon>
        <taxon>environmental samples</taxon>
    </lineage>
</organism>
<feature type="compositionally biased region" description="Basic and acidic residues" evidence="1">
    <location>
        <begin position="1"/>
        <end position="18"/>
    </location>
</feature>
<dbReference type="InterPro" id="IPR011335">
    <property type="entry name" value="Restrct_endonuc-II-like"/>
</dbReference>
<dbReference type="Gene3D" id="3.90.320.10">
    <property type="match status" value="1"/>
</dbReference>
<dbReference type="AlphaFoldDB" id="A0A806KRV1"/>
<proteinExistence type="predicted"/>
<dbReference type="Pfam" id="PF12705">
    <property type="entry name" value="PDDEXK_1"/>
    <property type="match status" value="1"/>
</dbReference>
<feature type="domain" description="PD-(D/E)XK endonuclease-like" evidence="2">
    <location>
        <begin position="34"/>
        <end position="193"/>
    </location>
</feature>
<dbReference type="EMBL" id="JQ844255">
    <property type="protein sequence ID" value="AGS53869.1"/>
    <property type="molecule type" value="Genomic_DNA"/>
</dbReference>
<evidence type="ECO:0000313" key="3">
    <source>
        <dbReference type="EMBL" id="AGS53869.1"/>
    </source>
</evidence>
<accession>A0A806KRV1</accession>
<name>A0A806KRV1_9BACT</name>
<dbReference type="InterPro" id="IPR038726">
    <property type="entry name" value="PDDEXK_AddAB-type"/>
</dbReference>
<dbReference type="InterPro" id="IPR011604">
    <property type="entry name" value="PDDEXK-like_dom_sf"/>
</dbReference>
<protein>
    <submittedName>
        <fullName evidence="3">ATP-dependent nuclease, subunit A</fullName>
    </submittedName>
</protein>
<sequence length="203" mass="22224">MKGRYRDAEALEDTRAGDGGDYDFPLPSLSDGDPGAAAAQRGTAMHACMQHIPFRAMTASQARAEIDALAKNGLITPAQAREADESAIAGFFASVPGRRALAAPELYRETKFSLLRRADTLLPREAAGVDDEILLQGVIDCFFRDGGGWAVLDFKDTRRADAEAHRRQLEIYAEAVEAMTGAREPEMWVYFFRAGKAVKLDRV</sequence>
<evidence type="ECO:0000256" key="1">
    <source>
        <dbReference type="SAM" id="MobiDB-lite"/>
    </source>
</evidence>
<dbReference type="SUPFAM" id="SSF52980">
    <property type="entry name" value="Restriction endonuclease-like"/>
    <property type="match status" value="1"/>
</dbReference>